<dbReference type="Gene3D" id="1.20.1250.20">
    <property type="entry name" value="MFS general substrate transporter like domains"/>
    <property type="match status" value="1"/>
</dbReference>
<evidence type="ECO:0000256" key="5">
    <source>
        <dbReference type="SAM" id="MobiDB-lite"/>
    </source>
</evidence>
<name>A0A6A6VGZ6_9PLEO</name>
<dbReference type="SUPFAM" id="SSF103473">
    <property type="entry name" value="MFS general substrate transporter"/>
    <property type="match status" value="1"/>
</dbReference>
<feature type="transmembrane region" description="Helical" evidence="6">
    <location>
        <begin position="284"/>
        <end position="301"/>
    </location>
</feature>
<organism evidence="7 8">
    <name type="scientific">Sporormia fimetaria CBS 119925</name>
    <dbReference type="NCBI Taxonomy" id="1340428"/>
    <lineage>
        <taxon>Eukaryota</taxon>
        <taxon>Fungi</taxon>
        <taxon>Dikarya</taxon>
        <taxon>Ascomycota</taxon>
        <taxon>Pezizomycotina</taxon>
        <taxon>Dothideomycetes</taxon>
        <taxon>Pleosporomycetidae</taxon>
        <taxon>Pleosporales</taxon>
        <taxon>Sporormiaceae</taxon>
        <taxon>Sporormia</taxon>
    </lineage>
</organism>
<evidence type="ECO:0000256" key="6">
    <source>
        <dbReference type="SAM" id="Phobius"/>
    </source>
</evidence>
<proteinExistence type="predicted"/>
<evidence type="ECO:0000256" key="2">
    <source>
        <dbReference type="ARBA" id="ARBA00022692"/>
    </source>
</evidence>
<dbReference type="InterPro" id="IPR036259">
    <property type="entry name" value="MFS_trans_sf"/>
</dbReference>
<feature type="transmembrane region" description="Helical" evidence="6">
    <location>
        <begin position="410"/>
        <end position="433"/>
    </location>
</feature>
<feature type="transmembrane region" description="Helical" evidence="6">
    <location>
        <begin position="465"/>
        <end position="489"/>
    </location>
</feature>
<keyword evidence="4 6" id="KW-0472">Membrane</keyword>
<gene>
    <name evidence="7" type="ORF">M011DRAFT_397878</name>
</gene>
<dbReference type="AlphaFoldDB" id="A0A6A6VGZ6"/>
<feature type="transmembrane region" description="Helical" evidence="6">
    <location>
        <begin position="166"/>
        <end position="188"/>
    </location>
</feature>
<accession>A0A6A6VGZ6</accession>
<keyword evidence="3 6" id="KW-1133">Transmembrane helix</keyword>
<feature type="compositionally biased region" description="Polar residues" evidence="5">
    <location>
        <begin position="11"/>
        <end position="25"/>
    </location>
</feature>
<dbReference type="OrthoDB" id="422206at2759"/>
<comment type="subcellular location">
    <subcellularLocation>
        <location evidence="1">Membrane</location>
        <topology evidence="1">Multi-pass membrane protein</topology>
    </subcellularLocation>
</comment>
<evidence type="ECO:0000256" key="3">
    <source>
        <dbReference type="ARBA" id="ARBA00022989"/>
    </source>
</evidence>
<dbReference type="GO" id="GO:0016020">
    <property type="term" value="C:membrane"/>
    <property type="evidence" value="ECO:0007669"/>
    <property type="project" value="UniProtKB-SubCell"/>
</dbReference>
<keyword evidence="2 6" id="KW-0812">Transmembrane</keyword>
<evidence type="ECO:0000313" key="8">
    <source>
        <dbReference type="Proteomes" id="UP000799440"/>
    </source>
</evidence>
<keyword evidence="8" id="KW-1185">Reference proteome</keyword>
<feature type="region of interest" description="Disordered" evidence="5">
    <location>
        <begin position="1"/>
        <end position="56"/>
    </location>
</feature>
<dbReference type="GO" id="GO:0022857">
    <property type="term" value="F:transmembrane transporter activity"/>
    <property type="evidence" value="ECO:0007669"/>
    <property type="project" value="InterPro"/>
</dbReference>
<dbReference type="InterPro" id="IPR011701">
    <property type="entry name" value="MFS"/>
</dbReference>
<dbReference type="PANTHER" id="PTHR10924:SF6">
    <property type="entry name" value="SOLUTE CARRIER FAMILY 49 MEMBER A3"/>
    <property type="match status" value="1"/>
</dbReference>
<dbReference type="Pfam" id="PF07690">
    <property type="entry name" value="MFS_1"/>
    <property type="match status" value="1"/>
</dbReference>
<evidence type="ECO:0000313" key="7">
    <source>
        <dbReference type="EMBL" id="KAF2749855.1"/>
    </source>
</evidence>
<protein>
    <submittedName>
        <fullName evidence="7">MFS general substrate transporter</fullName>
    </submittedName>
</protein>
<dbReference type="Proteomes" id="UP000799440">
    <property type="component" value="Unassembled WGS sequence"/>
</dbReference>
<feature type="transmembrane region" description="Helical" evidence="6">
    <location>
        <begin position="353"/>
        <end position="370"/>
    </location>
</feature>
<evidence type="ECO:0000256" key="1">
    <source>
        <dbReference type="ARBA" id="ARBA00004141"/>
    </source>
</evidence>
<evidence type="ECO:0000256" key="4">
    <source>
        <dbReference type="ARBA" id="ARBA00023136"/>
    </source>
</evidence>
<feature type="transmembrane region" description="Helical" evidence="6">
    <location>
        <begin position="112"/>
        <end position="131"/>
    </location>
</feature>
<feature type="transmembrane region" description="Helical" evidence="6">
    <location>
        <begin position="376"/>
        <end position="398"/>
    </location>
</feature>
<feature type="transmembrane region" description="Helical" evidence="6">
    <location>
        <begin position="74"/>
        <end position="92"/>
    </location>
</feature>
<feature type="transmembrane region" description="Helical" evidence="6">
    <location>
        <begin position="143"/>
        <end position="160"/>
    </location>
</feature>
<reference evidence="7" key="1">
    <citation type="journal article" date="2020" name="Stud. Mycol.">
        <title>101 Dothideomycetes genomes: a test case for predicting lifestyles and emergence of pathogens.</title>
        <authorList>
            <person name="Haridas S."/>
            <person name="Albert R."/>
            <person name="Binder M."/>
            <person name="Bloem J."/>
            <person name="Labutti K."/>
            <person name="Salamov A."/>
            <person name="Andreopoulos B."/>
            <person name="Baker S."/>
            <person name="Barry K."/>
            <person name="Bills G."/>
            <person name="Bluhm B."/>
            <person name="Cannon C."/>
            <person name="Castanera R."/>
            <person name="Culley D."/>
            <person name="Daum C."/>
            <person name="Ezra D."/>
            <person name="Gonzalez J."/>
            <person name="Henrissat B."/>
            <person name="Kuo A."/>
            <person name="Liang C."/>
            <person name="Lipzen A."/>
            <person name="Lutzoni F."/>
            <person name="Magnuson J."/>
            <person name="Mondo S."/>
            <person name="Nolan M."/>
            <person name="Ohm R."/>
            <person name="Pangilinan J."/>
            <person name="Park H.-J."/>
            <person name="Ramirez L."/>
            <person name="Alfaro M."/>
            <person name="Sun H."/>
            <person name="Tritt A."/>
            <person name="Yoshinaga Y."/>
            <person name="Zwiers L.-H."/>
            <person name="Turgeon B."/>
            <person name="Goodwin S."/>
            <person name="Spatafora J."/>
            <person name="Crous P."/>
            <person name="Grigoriev I."/>
        </authorList>
    </citation>
    <scope>NUCLEOTIDE SEQUENCE</scope>
    <source>
        <strain evidence="7">CBS 119925</strain>
    </source>
</reference>
<sequence>MDDHRADTGKIATQQQEEIAESNENPYRDIPSPEGARTAEIAQGEQGNGKRRRRRPFHRESYSHTHFKVYKRRWFGLAQLVLLNIVVSWDWLTFAPVSSRAADYFDVSETAINWLSTGFMFAFVLVSPLTMWTLHSGGPKTSIIWSSGFLLLGNWIRYIGTRVNGGMYPVVLVGQILTGFAQPFVLAAPTRYSDLWFTESGRISATALASLANPFGGALAQLITPLLPSIPTTVLLPTILSTACTLPTLFLPAAPPTPPSYSSTLPKPPLLSPSTRSLLTSPPFYILFLTFSCYVGLFNSYSSLLNQILYPYGYSEDEAGISGAILIVVGLVCAAILSPIFDRTHKFLLGIKLLCPLVGASYLGLVWAPQTRTLEAPYVLSGVLGAASFSLLPLALEYMVEVTWPVSPEVGSTVCWAGGQLFGGVFIVVMNALKDGNGVDVKRVSEMGRGRGGGSRPEGNMYRALVFQAVVALVVLPLPLCLGVERLGLGQKEGRLRMDETGEAVGGTGDAAREQGS</sequence>
<feature type="transmembrane region" description="Helical" evidence="6">
    <location>
        <begin position="321"/>
        <end position="341"/>
    </location>
</feature>
<dbReference type="PANTHER" id="PTHR10924">
    <property type="entry name" value="MAJOR FACILITATOR SUPERFAMILY PROTEIN-RELATED"/>
    <property type="match status" value="1"/>
</dbReference>
<dbReference type="InterPro" id="IPR049680">
    <property type="entry name" value="FLVCR1-2_SLC49-like"/>
</dbReference>
<dbReference type="EMBL" id="MU006565">
    <property type="protein sequence ID" value="KAF2749855.1"/>
    <property type="molecule type" value="Genomic_DNA"/>
</dbReference>